<sequence length="212" mass="24347">MCHLIDSIMKNYFVPPIILSKIPSKTDPTGFVRLMNNEIPHIDPLLKKKVWYAHPTKPSLSIDDRMMFNERLFLCAEYSTLTEQQEEEMFRRVQLGVALSVAERLAANISPIGDFIRDLIKKYEYATGLIVDMRKRIFQIHLQTLYLLLNPDGKLPSHQRLEALATKRKLERSEMSQRVQKFGLSSGTPLLFEAASSSFRAASQLRLAAQPR</sequence>
<proteinExistence type="predicted"/>
<evidence type="ECO:0000313" key="1">
    <source>
        <dbReference type="EMBL" id="RKO87551.1"/>
    </source>
</evidence>
<evidence type="ECO:0000313" key="2">
    <source>
        <dbReference type="Proteomes" id="UP000269721"/>
    </source>
</evidence>
<dbReference type="EMBL" id="KZ997335">
    <property type="protein sequence ID" value="RKO87551.1"/>
    <property type="molecule type" value="Genomic_DNA"/>
</dbReference>
<reference evidence="2" key="1">
    <citation type="journal article" date="2018" name="Nat. Microbiol.">
        <title>Leveraging single-cell genomics to expand the fungal tree of life.</title>
        <authorList>
            <person name="Ahrendt S.R."/>
            <person name="Quandt C.A."/>
            <person name="Ciobanu D."/>
            <person name="Clum A."/>
            <person name="Salamov A."/>
            <person name="Andreopoulos B."/>
            <person name="Cheng J.F."/>
            <person name="Woyke T."/>
            <person name="Pelin A."/>
            <person name="Henrissat B."/>
            <person name="Reynolds N.K."/>
            <person name="Benny G.L."/>
            <person name="Smith M.E."/>
            <person name="James T.Y."/>
            <person name="Grigoriev I.V."/>
        </authorList>
    </citation>
    <scope>NUCLEOTIDE SEQUENCE [LARGE SCALE GENOMIC DNA]</scope>
</reference>
<keyword evidence="2" id="KW-1185">Reference proteome</keyword>
<protein>
    <submittedName>
        <fullName evidence="1">Uncharacterized protein</fullName>
    </submittedName>
</protein>
<dbReference type="AlphaFoldDB" id="A0A4P9W580"/>
<accession>A0A4P9W580</accession>
<organism evidence="1 2">
    <name type="scientific">Blyttiomyces helicus</name>
    <dbReference type="NCBI Taxonomy" id="388810"/>
    <lineage>
        <taxon>Eukaryota</taxon>
        <taxon>Fungi</taxon>
        <taxon>Fungi incertae sedis</taxon>
        <taxon>Chytridiomycota</taxon>
        <taxon>Chytridiomycota incertae sedis</taxon>
        <taxon>Chytridiomycetes</taxon>
        <taxon>Chytridiomycetes incertae sedis</taxon>
        <taxon>Blyttiomyces</taxon>
    </lineage>
</organism>
<gene>
    <name evidence="1" type="ORF">BDK51DRAFT_25502</name>
</gene>
<dbReference type="Proteomes" id="UP000269721">
    <property type="component" value="Unassembled WGS sequence"/>
</dbReference>
<name>A0A4P9W580_9FUNG</name>
<dbReference type="OrthoDB" id="5419821at2759"/>